<dbReference type="PANTHER" id="PTHR41263">
    <property type="entry name" value="ASPARTYL-PHOSPHATE PHOSPHATASE YISI"/>
    <property type="match status" value="1"/>
</dbReference>
<dbReference type="SUPFAM" id="SSF140500">
    <property type="entry name" value="BAS1536-like"/>
    <property type="match status" value="1"/>
</dbReference>
<dbReference type="OrthoDB" id="1684520at2"/>
<dbReference type="GO" id="GO:0043937">
    <property type="term" value="P:regulation of sporulation"/>
    <property type="evidence" value="ECO:0007669"/>
    <property type="project" value="InterPro"/>
</dbReference>
<dbReference type="Pfam" id="PF09388">
    <property type="entry name" value="SpoOE-like"/>
    <property type="match status" value="1"/>
</dbReference>
<reference evidence="1 2" key="1">
    <citation type="journal article" date="2013" name="J. Microbiol.">
        <title>Lysinibacillus chungkukjangi sp. nov., isolated from Chungkukjang, Korean fermented soybean food.</title>
        <authorList>
            <person name="Kim S.J."/>
            <person name="Jang Y.H."/>
            <person name="Hamada M."/>
            <person name="Ahn J.H."/>
            <person name="Weon H.Y."/>
            <person name="Suzuki K."/>
            <person name="Whang K.S."/>
            <person name="Kwon S.W."/>
        </authorList>
    </citation>
    <scope>NUCLEOTIDE SEQUENCE [LARGE SCALE GENOMIC DNA]</scope>
    <source>
        <strain evidence="1 2">MCCC 1A12701</strain>
    </source>
</reference>
<proteinExistence type="predicted"/>
<dbReference type="RefSeq" id="WP_124761487.1">
    <property type="nucleotide sequence ID" value="NZ_JAFBDY010000001.1"/>
</dbReference>
<dbReference type="InterPro" id="IPR037208">
    <property type="entry name" value="Spo0E-like_sf"/>
</dbReference>
<dbReference type="InterPro" id="IPR036638">
    <property type="entry name" value="HLH_DNA-bd_sf"/>
</dbReference>
<keyword evidence="2" id="KW-1185">Reference proteome</keyword>
<dbReference type="InterPro" id="IPR053028">
    <property type="entry name" value="Spo0E-like_phosphatase"/>
</dbReference>
<dbReference type="EMBL" id="RRCT01000001">
    <property type="protein sequence ID" value="RQW76042.1"/>
    <property type="molecule type" value="Genomic_DNA"/>
</dbReference>
<dbReference type="GO" id="GO:0046983">
    <property type="term" value="F:protein dimerization activity"/>
    <property type="evidence" value="ECO:0007669"/>
    <property type="project" value="InterPro"/>
</dbReference>
<dbReference type="InterPro" id="IPR018540">
    <property type="entry name" value="Spo0E-like"/>
</dbReference>
<dbReference type="AlphaFoldDB" id="A0A3N9UU96"/>
<comment type="caution">
    <text evidence="1">The sequence shown here is derived from an EMBL/GenBank/DDBJ whole genome shotgun (WGS) entry which is preliminary data.</text>
</comment>
<gene>
    <name evidence="1" type="ORF">EBB45_00350</name>
</gene>
<evidence type="ECO:0000313" key="1">
    <source>
        <dbReference type="EMBL" id="RQW76042.1"/>
    </source>
</evidence>
<name>A0A3N9UU96_9BACI</name>
<organism evidence="1 2">
    <name type="scientific">Lysinibacillus composti</name>
    <dbReference type="NCBI Taxonomy" id="720633"/>
    <lineage>
        <taxon>Bacteria</taxon>
        <taxon>Bacillati</taxon>
        <taxon>Bacillota</taxon>
        <taxon>Bacilli</taxon>
        <taxon>Bacillales</taxon>
        <taxon>Bacillaceae</taxon>
        <taxon>Lysinibacillus</taxon>
    </lineage>
</organism>
<sequence>MAKEHLPLIELENKVFNLQAQMIDLGLVKGLSHPETVKCSQELDRVLNRLQNIKMR</sequence>
<dbReference type="PANTHER" id="PTHR41263:SF1">
    <property type="entry name" value="ASPARTYL-PHOSPHATE PHOSPHATASE YISI"/>
    <property type="match status" value="1"/>
</dbReference>
<dbReference type="Gene3D" id="4.10.280.10">
    <property type="entry name" value="Helix-loop-helix DNA-binding domain"/>
    <property type="match status" value="1"/>
</dbReference>
<evidence type="ECO:0000313" key="2">
    <source>
        <dbReference type="Proteomes" id="UP000274033"/>
    </source>
</evidence>
<accession>A0A3N9UU96</accession>
<dbReference type="Proteomes" id="UP000274033">
    <property type="component" value="Unassembled WGS sequence"/>
</dbReference>
<protein>
    <submittedName>
        <fullName evidence="1">Aspartyl-phosphate phosphatase Spo0E family protein</fullName>
    </submittedName>
</protein>